<reference evidence="1" key="1">
    <citation type="journal article" date="2021" name="Proc. Natl. Acad. Sci. U.S.A.">
        <title>A Catalog of Tens of Thousands of Viruses from Human Metagenomes Reveals Hidden Associations with Chronic Diseases.</title>
        <authorList>
            <person name="Tisza M.J."/>
            <person name="Buck C.B."/>
        </authorList>
    </citation>
    <scope>NUCLEOTIDE SEQUENCE</scope>
    <source>
        <strain evidence="1">CtyFl19</strain>
    </source>
</reference>
<dbReference type="Pfam" id="PF16510">
    <property type="entry name" value="P22_portal"/>
    <property type="match status" value="1"/>
</dbReference>
<sequence length="503" mass="56578">MGGSMKPVTEKLVWDRFCQAVDFKRQIGLYDTVRTNENYFIGNQWEGVQAKGLPTPVFNFLKRVVLFQVATITSDNMTLQAAPLLPTAQFPARRLEEITGVLNGQFAALFESAKLTTRLREMMRNSAVDGDGCMYFCFDPDVENGQPVKGEIQAEVVENTRVHFGNPNQRDPQKQPWIILSRRMLLEDARALAERWGADPEALRPDQEAFHNRYDSYTGDKVTVLTHFWRDRTTGSIFCCESAERGMLRPPYDTGLRRYPLIWLSWDFVQDCYHGQSLITGLIPNQNFINKIFALTGVSLLTTAFPKVIYDKNRLRSWDGSVGTAVAVAGGVDGVAQVMAPAAVNPQIAQFMELCMDKTQSFLGASEVALGEGRPENTSAILALQRAANTPMETTKQNLYQAVEDMGRIFLDMMAARYGSRWVQAPGREELALFDFSVLRQLPLNVKLDVGASSYWSEIASMQTLDNLLLHDKITLLQYLERIPQGYVARKQELMDQLQQAGG</sequence>
<dbReference type="EMBL" id="BK014791">
    <property type="protein sequence ID" value="DAD75857.1"/>
    <property type="molecule type" value="Genomic_DNA"/>
</dbReference>
<proteinExistence type="predicted"/>
<organism evidence="1">
    <name type="scientific">Myoviridae sp. ctyFl19</name>
    <dbReference type="NCBI Taxonomy" id="2826717"/>
    <lineage>
        <taxon>Viruses</taxon>
        <taxon>Duplodnaviria</taxon>
        <taxon>Heunggongvirae</taxon>
        <taxon>Uroviricota</taxon>
        <taxon>Caudoviricetes</taxon>
    </lineage>
</organism>
<accession>A0A8S5M0L7</accession>
<dbReference type="InterPro" id="IPR032427">
    <property type="entry name" value="P22_portal"/>
</dbReference>
<evidence type="ECO:0000313" key="1">
    <source>
        <dbReference type="EMBL" id="DAD75857.1"/>
    </source>
</evidence>
<name>A0A8S5M0L7_9CAUD</name>
<protein>
    <submittedName>
        <fullName evidence="1">Portal protein</fullName>
    </submittedName>
</protein>